<dbReference type="Proteomes" id="UP000282087">
    <property type="component" value="Unassembled WGS sequence"/>
</dbReference>
<organism evidence="1 2">
    <name type="scientific">Peronospora effusa</name>
    <dbReference type="NCBI Taxonomy" id="542832"/>
    <lineage>
        <taxon>Eukaryota</taxon>
        <taxon>Sar</taxon>
        <taxon>Stramenopiles</taxon>
        <taxon>Oomycota</taxon>
        <taxon>Peronosporomycetes</taxon>
        <taxon>Peronosporales</taxon>
        <taxon>Peronosporaceae</taxon>
        <taxon>Peronospora</taxon>
    </lineage>
</organism>
<reference evidence="1 2" key="1">
    <citation type="submission" date="2018-06" db="EMBL/GenBank/DDBJ databases">
        <title>Comparative genomics of downy mildews reveals potential adaptations to biotrophy.</title>
        <authorList>
            <person name="Fletcher K."/>
            <person name="Klosterman S.J."/>
            <person name="Derevnina L."/>
            <person name="Martin F."/>
            <person name="Koike S."/>
            <person name="Reyes Chin-Wo S."/>
            <person name="Mou B."/>
            <person name="Michelmore R."/>
        </authorList>
    </citation>
    <scope>NUCLEOTIDE SEQUENCE [LARGE SCALE GENOMIC DNA]</scope>
    <source>
        <strain evidence="1 2">R14</strain>
    </source>
</reference>
<dbReference type="VEuPathDB" id="FungiDB:DD237_001840"/>
<accession>A0A3M6VJ69</accession>
<evidence type="ECO:0000313" key="2">
    <source>
        <dbReference type="Proteomes" id="UP000282087"/>
    </source>
</evidence>
<dbReference type="EMBL" id="QLLG01000212">
    <property type="protein sequence ID" value="RMX66193.1"/>
    <property type="molecule type" value="Genomic_DNA"/>
</dbReference>
<gene>
    <name evidence="1" type="ORF">DD238_001247</name>
</gene>
<keyword evidence="2" id="KW-1185">Reference proteome</keyword>
<evidence type="ECO:0000313" key="1">
    <source>
        <dbReference type="EMBL" id="RMX66193.1"/>
    </source>
</evidence>
<sequence>MIVATPVALFIEVSTPEPFCLEMCLWDLLLNRVPSSILQCRDSAIGFGFGGYPISHTDSIETFTNFELNRSKLDEFVGASVHFGNKRSQSRAIILLFFVFMAR</sequence>
<proteinExistence type="predicted"/>
<dbReference type="AlphaFoldDB" id="A0A3M6VJ69"/>
<comment type="caution">
    <text evidence="1">The sequence shown here is derived from an EMBL/GenBank/DDBJ whole genome shotgun (WGS) entry which is preliminary data.</text>
</comment>
<name>A0A3M6VJ69_9STRA</name>
<protein>
    <submittedName>
        <fullName evidence="1">Uncharacterized protein</fullName>
    </submittedName>
</protein>